<evidence type="ECO:0000256" key="1">
    <source>
        <dbReference type="ARBA" id="ARBA00022679"/>
    </source>
</evidence>
<evidence type="ECO:0000259" key="3">
    <source>
        <dbReference type="Pfam" id="PF00294"/>
    </source>
</evidence>
<comment type="caution">
    <text evidence="4">The sequence shown here is derived from an EMBL/GenBank/DDBJ whole genome shotgun (WGS) entry which is preliminary data.</text>
</comment>
<evidence type="ECO:0000313" key="4">
    <source>
        <dbReference type="EMBL" id="KOS12062.1"/>
    </source>
</evidence>
<dbReference type="PANTHER" id="PTHR10584">
    <property type="entry name" value="SUGAR KINASE"/>
    <property type="match status" value="1"/>
</dbReference>
<gene>
    <name evidence="4" type="ORF">XI38_01230</name>
</gene>
<accession>A0A0M9VMB3</accession>
<feature type="domain" description="Carbohydrate kinase PfkB" evidence="3">
    <location>
        <begin position="36"/>
        <end position="302"/>
    </location>
</feature>
<dbReference type="SUPFAM" id="SSF53613">
    <property type="entry name" value="Ribokinase-like"/>
    <property type="match status" value="1"/>
</dbReference>
<dbReference type="PANTHER" id="PTHR10584:SF166">
    <property type="entry name" value="RIBOKINASE"/>
    <property type="match status" value="1"/>
</dbReference>
<proteinExistence type="predicted"/>
<dbReference type="GO" id="GO:0016301">
    <property type="term" value="F:kinase activity"/>
    <property type="evidence" value="ECO:0007669"/>
    <property type="project" value="UniProtKB-KW"/>
</dbReference>
<dbReference type="Gene3D" id="3.40.1190.20">
    <property type="match status" value="1"/>
</dbReference>
<evidence type="ECO:0000313" key="5">
    <source>
        <dbReference type="Proteomes" id="UP000037737"/>
    </source>
</evidence>
<keyword evidence="2" id="KW-0418">Kinase</keyword>
<keyword evidence="5" id="KW-1185">Reference proteome</keyword>
<organism evidence="4 5">
    <name type="scientific">Microbacterium aurantiacum</name>
    <dbReference type="NCBI Taxonomy" id="162393"/>
    <lineage>
        <taxon>Bacteria</taxon>
        <taxon>Bacillati</taxon>
        <taxon>Actinomycetota</taxon>
        <taxon>Actinomycetes</taxon>
        <taxon>Micrococcales</taxon>
        <taxon>Microbacteriaceae</taxon>
        <taxon>Microbacterium</taxon>
    </lineage>
</organism>
<name>A0A0M9VMB3_9MICO</name>
<dbReference type="Pfam" id="PF00294">
    <property type="entry name" value="PfkB"/>
    <property type="match status" value="1"/>
</dbReference>
<sequence length="305" mass="31681">MTIVGNLNIDLMMHGFRDLPAWGQERFGTGRLAVTAGQAGYMAMAAASLAARRDAVRVVGVVGDDADGAQIRADLDAAGVDCRSVRTVPGSTGLTVAVIREDGERAFVSDSGVSRALTADTIRDEWATIAESPVVAVVGVFNTPGLVLADVEALLRDARRGGGFTVFDPGWDAEGWPAATRSDVLAILSEVDLFLPNEDEARALTGCDDVEEALRVLDRSCSGLVVVKRGALGSIAFDDDRVIAVPATPVTEPNAVGAGDVFDAALVTALQSGLALEAAMTFAGGAAAFYVSRTSDRYPLPADLV</sequence>
<reference evidence="4" key="1">
    <citation type="submission" date="2015-04" db="EMBL/GenBank/DDBJ databases">
        <title>Complete genome sequence of Microbacterium chocolatum SIT 101, a bacterium enantioselectively hydrolyzing mesomeric diesters.</title>
        <authorList>
            <person name="Li X."/>
            <person name="Xu Y."/>
        </authorList>
    </citation>
    <scope>NUCLEOTIDE SEQUENCE [LARGE SCALE GENOMIC DNA]</scope>
    <source>
        <strain evidence="4">SIT 101</strain>
    </source>
</reference>
<keyword evidence="1" id="KW-0808">Transferase</keyword>
<dbReference type="InterPro" id="IPR029056">
    <property type="entry name" value="Ribokinase-like"/>
</dbReference>
<dbReference type="Proteomes" id="UP000037737">
    <property type="component" value="Unassembled WGS sequence"/>
</dbReference>
<dbReference type="AlphaFoldDB" id="A0A0M9VMB3"/>
<protein>
    <recommendedName>
        <fullName evidence="3">Carbohydrate kinase PfkB domain-containing protein</fullName>
    </recommendedName>
</protein>
<dbReference type="InterPro" id="IPR011611">
    <property type="entry name" value="PfkB_dom"/>
</dbReference>
<dbReference type="EMBL" id="LAVO01000001">
    <property type="protein sequence ID" value="KOS12062.1"/>
    <property type="molecule type" value="Genomic_DNA"/>
</dbReference>
<dbReference type="PATRIC" id="fig|84292.3.peg.259"/>
<evidence type="ECO:0000256" key="2">
    <source>
        <dbReference type="ARBA" id="ARBA00022777"/>
    </source>
</evidence>